<proteinExistence type="inferred from homology"/>
<evidence type="ECO:0000256" key="1">
    <source>
        <dbReference type="ARBA" id="ARBA00006328"/>
    </source>
</evidence>
<dbReference type="Proteomes" id="UP001556367">
    <property type="component" value="Unassembled WGS sequence"/>
</dbReference>
<dbReference type="SUPFAM" id="SSF51735">
    <property type="entry name" value="NAD(P)-binding Rossmann-fold domains"/>
    <property type="match status" value="1"/>
</dbReference>
<dbReference type="Gene3D" id="3.40.50.720">
    <property type="entry name" value="NAD(P)-binding Rossmann-like Domain"/>
    <property type="match status" value="1"/>
</dbReference>
<dbReference type="PANTHER" id="PTHR42748:SF7">
    <property type="entry name" value="NMRA LIKE REDOX SENSOR 1-RELATED"/>
    <property type="match status" value="1"/>
</dbReference>
<organism evidence="4 5">
    <name type="scientific">Hohenbuehelia grisea</name>
    <dbReference type="NCBI Taxonomy" id="104357"/>
    <lineage>
        <taxon>Eukaryota</taxon>
        <taxon>Fungi</taxon>
        <taxon>Dikarya</taxon>
        <taxon>Basidiomycota</taxon>
        <taxon>Agaricomycotina</taxon>
        <taxon>Agaricomycetes</taxon>
        <taxon>Agaricomycetidae</taxon>
        <taxon>Agaricales</taxon>
        <taxon>Pleurotineae</taxon>
        <taxon>Pleurotaceae</taxon>
        <taxon>Hohenbuehelia</taxon>
    </lineage>
</organism>
<reference evidence="5" key="1">
    <citation type="submission" date="2024-06" db="EMBL/GenBank/DDBJ databases">
        <title>Multi-omics analyses provide insights into the biosynthesis of the anticancer antibiotic pleurotin in Hohenbuehelia grisea.</title>
        <authorList>
            <person name="Weaver J.A."/>
            <person name="Alberti F."/>
        </authorList>
    </citation>
    <scope>NUCLEOTIDE SEQUENCE [LARGE SCALE GENOMIC DNA]</scope>
    <source>
        <strain evidence="5">T-177</strain>
    </source>
</reference>
<keyword evidence="5" id="KW-1185">Reference proteome</keyword>
<name>A0ABR3JZG5_9AGAR</name>
<dbReference type="EMBL" id="JASNQZ010000001">
    <property type="protein sequence ID" value="KAL0960668.1"/>
    <property type="molecule type" value="Genomic_DNA"/>
</dbReference>
<dbReference type="InterPro" id="IPR008030">
    <property type="entry name" value="NmrA-like"/>
</dbReference>
<comment type="caution">
    <text evidence="4">The sequence shown here is derived from an EMBL/GenBank/DDBJ whole genome shotgun (WGS) entry which is preliminary data.</text>
</comment>
<feature type="domain" description="NmrA-like" evidence="3">
    <location>
        <begin position="4"/>
        <end position="79"/>
    </location>
</feature>
<dbReference type="InterPro" id="IPR051164">
    <property type="entry name" value="NmrA-like_oxidored"/>
</dbReference>
<comment type="similarity">
    <text evidence="1">Belongs to the NmrA-type oxidoreductase family.</text>
</comment>
<evidence type="ECO:0000313" key="5">
    <source>
        <dbReference type="Proteomes" id="UP001556367"/>
    </source>
</evidence>
<evidence type="ECO:0000256" key="2">
    <source>
        <dbReference type="ARBA" id="ARBA00022857"/>
    </source>
</evidence>
<protein>
    <recommendedName>
        <fullName evidence="3">NmrA-like domain-containing protein</fullName>
    </recommendedName>
</protein>
<sequence length="182" mass="19457">MPRRNILVTGATGRQGHAAVRALVSGNAVDPDADLHVLALTRKSSSPKARALASDHVTVVEGNLDDPESAKKLFQNAQTPIWGVLCILAFPGLGASAEGEEKQGKAKGVGEWVDENHRAKLRIEEHVQSLGAKGLPWTIIRPGFFMENYEGTIGSITVAVLKAGLKADTALQLILSNFILKF</sequence>
<keyword evidence="2" id="KW-0521">NADP</keyword>
<accession>A0ABR3JZG5</accession>
<gene>
    <name evidence="4" type="ORF">HGRIS_005697</name>
</gene>
<dbReference type="InterPro" id="IPR036291">
    <property type="entry name" value="NAD(P)-bd_dom_sf"/>
</dbReference>
<evidence type="ECO:0000259" key="3">
    <source>
        <dbReference type="Pfam" id="PF05368"/>
    </source>
</evidence>
<dbReference type="PANTHER" id="PTHR42748">
    <property type="entry name" value="NITROGEN METABOLITE REPRESSION PROTEIN NMRA FAMILY MEMBER"/>
    <property type="match status" value="1"/>
</dbReference>
<dbReference type="Pfam" id="PF05368">
    <property type="entry name" value="NmrA"/>
    <property type="match status" value="1"/>
</dbReference>
<evidence type="ECO:0000313" key="4">
    <source>
        <dbReference type="EMBL" id="KAL0960668.1"/>
    </source>
</evidence>